<evidence type="ECO:0000256" key="1">
    <source>
        <dbReference type="SAM" id="Coils"/>
    </source>
</evidence>
<gene>
    <name evidence="3" type="ORF">IV203_013091</name>
</gene>
<organism evidence="3 4">
    <name type="scientific">Nitzschia inconspicua</name>
    <dbReference type="NCBI Taxonomy" id="303405"/>
    <lineage>
        <taxon>Eukaryota</taxon>
        <taxon>Sar</taxon>
        <taxon>Stramenopiles</taxon>
        <taxon>Ochrophyta</taxon>
        <taxon>Bacillariophyta</taxon>
        <taxon>Bacillariophyceae</taxon>
        <taxon>Bacillariophycidae</taxon>
        <taxon>Bacillariales</taxon>
        <taxon>Bacillariaceae</taxon>
        <taxon>Nitzschia</taxon>
    </lineage>
</organism>
<feature type="signal peptide" evidence="2">
    <location>
        <begin position="1"/>
        <end position="30"/>
    </location>
</feature>
<keyword evidence="2" id="KW-0732">Signal</keyword>
<keyword evidence="1" id="KW-0175">Coiled coil</keyword>
<proteinExistence type="predicted"/>
<feature type="chain" id="PRO_5039902453" evidence="2">
    <location>
        <begin position="31"/>
        <end position="147"/>
    </location>
</feature>
<evidence type="ECO:0000313" key="3">
    <source>
        <dbReference type="EMBL" id="KAG7373996.1"/>
    </source>
</evidence>
<dbReference type="EMBL" id="JAGRRH010000001">
    <property type="protein sequence ID" value="KAG7373996.1"/>
    <property type="molecule type" value="Genomic_DNA"/>
</dbReference>
<dbReference type="AlphaFoldDB" id="A0A9K3M846"/>
<keyword evidence="4" id="KW-1185">Reference proteome</keyword>
<comment type="caution">
    <text evidence="3">The sequence shown here is derived from an EMBL/GenBank/DDBJ whole genome shotgun (WGS) entry which is preliminary data.</text>
</comment>
<reference evidence="3" key="2">
    <citation type="submission" date="2021-04" db="EMBL/GenBank/DDBJ databases">
        <authorList>
            <person name="Podell S."/>
        </authorList>
    </citation>
    <scope>NUCLEOTIDE SEQUENCE</scope>
    <source>
        <strain evidence="3">Hildebrandi</strain>
    </source>
</reference>
<accession>A0A9K3M846</accession>
<protein>
    <submittedName>
        <fullName evidence="3">Uncharacterized protein</fullName>
    </submittedName>
</protein>
<reference evidence="3" key="1">
    <citation type="journal article" date="2021" name="Sci. Rep.">
        <title>Diploid genomic architecture of Nitzschia inconspicua, an elite biomass production diatom.</title>
        <authorList>
            <person name="Oliver A."/>
            <person name="Podell S."/>
            <person name="Pinowska A."/>
            <person name="Traller J.C."/>
            <person name="Smith S.R."/>
            <person name="McClure R."/>
            <person name="Beliaev A."/>
            <person name="Bohutskyi P."/>
            <person name="Hill E.A."/>
            <person name="Rabines A."/>
            <person name="Zheng H."/>
            <person name="Allen L.Z."/>
            <person name="Kuo A."/>
            <person name="Grigoriev I.V."/>
            <person name="Allen A.E."/>
            <person name="Hazlebeck D."/>
            <person name="Allen E.E."/>
        </authorList>
    </citation>
    <scope>NUCLEOTIDE SEQUENCE</scope>
    <source>
        <strain evidence="3">Hildebrandi</strain>
    </source>
</reference>
<feature type="coiled-coil region" evidence="1">
    <location>
        <begin position="85"/>
        <end position="126"/>
    </location>
</feature>
<dbReference type="OrthoDB" id="47729at2759"/>
<dbReference type="Proteomes" id="UP000693970">
    <property type="component" value="Unassembled WGS sequence"/>
</dbReference>
<sequence length="147" mass="17228">MISSSKLLGFLLILLLEVAILSSFITEVSSKEAVADLFRRRDREGTYGDTTREQIMETRARRRRQLKIMVLDARKKLADHAAGEITLTAEKKKALENQMDIFQRKLDTMKEDLEDWEIERLIARETDRAEMRRQRSGNTRQLKVDEM</sequence>
<name>A0A9K3M846_9STRA</name>
<evidence type="ECO:0000256" key="2">
    <source>
        <dbReference type="SAM" id="SignalP"/>
    </source>
</evidence>
<evidence type="ECO:0000313" key="4">
    <source>
        <dbReference type="Proteomes" id="UP000693970"/>
    </source>
</evidence>